<accession>A0ACB9DWE8</accession>
<dbReference type="EMBL" id="CM042012">
    <property type="protein sequence ID" value="KAI3750648.1"/>
    <property type="molecule type" value="Genomic_DNA"/>
</dbReference>
<gene>
    <name evidence="1" type="ORF">L2E82_21362</name>
</gene>
<evidence type="ECO:0000313" key="2">
    <source>
        <dbReference type="Proteomes" id="UP001055811"/>
    </source>
</evidence>
<reference evidence="1 2" key="2">
    <citation type="journal article" date="2022" name="Mol. Ecol. Resour.">
        <title>The genomes of chicory, endive, great burdock and yacon provide insights into Asteraceae paleo-polyploidization history and plant inulin production.</title>
        <authorList>
            <person name="Fan W."/>
            <person name="Wang S."/>
            <person name="Wang H."/>
            <person name="Wang A."/>
            <person name="Jiang F."/>
            <person name="Liu H."/>
            <person name="Zhao H."/>
            <person name="Xu D."/>
            <person name="Zhang Y."/>
        </authorList>
    </citation>
    <scope>NUCLEOTIDE SEQUENCE [LARGE SCALE GENOMIC DNA]</scope>
    <source>
        <strain evidence="2">cv. Punajuju</strain>
        <tissue evidence="1">Leaves</tissue>
    </source>
</reference>
<sequence>MWIQRFKPSNSHGATQLSSSISTLLQEFHSHYSTKSTQNHQISKPNFMVDYLVNSLGFSQDQAFSASTQVRHLKSTKNPESVVDFFKQCGLNETQIRNIVCFSPKILTTSVDKTLEPKFRVFKDLGLSGSGLEKLAKQTPYFSSNRLLANVDYLRKLLDNDEKVIKVLCKSWWLLSANFAQKLSANMLVLKKYGLPNKKIEVLLLSNPGCLLQSSEWLESTINKVGPVLGIPRDSPRFFDGIEMVGSLSKSTLEMKFAIFRSFGWSDSEIITLVRALPFCMRRSEAKIKVSLNFFMNELGYSALYLSTHPKLLVYSLEKRVIPRNKVLEILKEKTILKNNFSLCSIVALSEVKFVKDFVVPYREFVPNLYEAYINGTGYKELNPLTCSL</sequence>
<evidence type="ECO:0000313" key="1">
    <source>
        <dbReference type="EMBL" id="KAI3750648.1"/>
    </source>
</evidence>
<organism evidence="1 2">
    <name type="scientific">Cichorium intybus</name>
    <name type="common">Chicory</name>
    <dbReference type="NCBI Taxonomy" id="13427"/>
    <lineage>
        <taxon>Eukaryota</taxon>
        <taxon>Viridiplantae</taxon>
        <taxon>Streptophyta</taxon>
        <taxon>Embryophyta</taxon>
        <taxon>Tracheophyta</taxon>
        <taxon>Spermatophyta</taxon>
        <taxon>Magnoliopsida</taxon>
        <taxon>eudicotyledons</taxon>
        <taxon>Gunneridae</taxon>
        <taxon>Pentapetalae</taxon>
        <taxon>asterids</taxon>
        <taxon>campanulids</taxon>
        <taxon>Asterales</taxon>
        <taxon>Asteraceae</taxon>
        <taxon>Cichorioideae</taxon>
        <taxon>Cichorieae</taxon>
        <taxon>Cichoriinae</taxon>
        <taxon>Cichorium</taxon>
    </lineage>
</organism>
<keyword evidence="2" id="KW-1185">Reference proteome</keyword>
<name>A0ACB9DWE8_CICIN</name>
<comment type="caution">
    <text evidence="1">The sequence shown here is derived from an EMBL/GenBank/DDBJ whole genome shotgun (WGS) entry which is preliminary data.</text>
</comment>
<protein>
    <submittedName>
        <fullName evidence="1">Uncharacterized protein</fullName>
    </submittedName>
</protein>
<dbReference type="Proteomes" id="UP001055811">
    <property type="component" value="Linkage Group LG04"/>
</dbReference>
<proteinExistence type="predicted"/>
<reference evidence="2" key="1">
    <citation type="journal article" date="2022" name="Mol. Ecol. Resour.">
        <title>The genomes of chicory, endive, great burdock and yacon provide insights into Asteraceae palaeo-polyploidization history and plant inulin production.</title>
        <authorList>
            <person name="Fan W."/>
            <person name="Wang S."/>
            <person name="Wang H."/>
            <person name="Wang A."/>
            <person name="Jiang F."/>
            <person name="Liu H."/>
            <person name="Zhao H."/>
            <person name="Xu D."/>
            <person name="Zhang Y."/>
        </authorList>
    </citation>
    <scope>NUCLEOTIDE SEQUENCE [LARGE SCALE GENOMIC DNA]</scope>
    <source>
        <strain evidence="2">cv. Punajuju</strain>
    </source>
</reference>